<evidence type="ECO:0000313" key="1">
    <source>
        <dbReference type="EMBL" id="MCC2147696.1"/>
    </source>
</evidence>
<keyword evidence="1" id="KW-0396">Initiation factor</keyword>
<dbReference type="GO" id="GO:0003743">
    <property type="term" value="F:translation initiation factor activity"/>
    <property type="evidence" value="ECO:0007669"/>
    <property type="project" value="UniProtKB-KW"/>
</dbReference>
<proteinExistence type="predicted"/>
<sequence length="71" mass="7992">MKKSYTYNCLCPICGHENKFLDLEETGGLMECESCLNVVQTKNCKKMVNIPVYDIKQVPDLMKKGVLASCT</sequence>
<organism evidence="1 2">
    <name type="scientific">Hominisplanchenecus faecis</name>
    <dbReference type="NCBI Taxonomy" id="2885351"/>
    <lineage>
        <taxon>Bacteria</taxon>
        <taxon>Bacillati</taxon>
        <taxon>Bacillota</taxon>
        <taxon>Clostridia</taxon>
        <taxon>Lachnospirales</taxon>
        <taxon>Lachnospiraceae</taxon>
        <taxon>Hominisplanchenecus</taxon>
    </lineage>
</organism>
<dbReference type="EMBL" id="JAJEQE010000001">
    <property type="protein sequence ID" value="MCC2147696.1"/>
    <property type="molecule type" value="Genomic_DNA"/>
</dbReference>
<gene>
    <name evidence="1" type="ORF">LKD42_00265</name>
</gene>
<keyword evidence="1" id="KW-0648">Protein biosynthesis</keyword>
<comment type="caution">
    <text evidence="1">The sequence shown here is derived from an EMBL/GenBank/DDBJ whole genome shotgun (WGS) entry which is preliminary data.</text>
</comment>
<reference evidence="1 2" key="1">
    <citation type="submission" date="2021-10" db="EMBL/GenBank/DDBJ databases">
        <title>Anaerobic single-cell dispensing facilitates the cultivation of human gut bacteria.</title>
        <authorList>
            <person name="Afrizal A."/>
        </authorList>
    </citation>
    <scope>NUCLEOTIDE SEQUENCE [LARGE SCALE GENOMIC DNA]</scope>
    <source>
        <strain evidence="1 2">CLA-AA-H246</strain>
    </source>
</reference>
<accession>A0ABS8ER95</accession>
<name>A0ABS8ER95_9FIRM</name>
<keyword evidence="2" id="KW-1185">Reference proteome</keyword>
<protein>
    <submittedName>
        <fullName evidence="1">Translation initiation factor 2</fullName>
    </submittedName>
</protein>
<dbReference type="RefSeq" id="WP_248834486.1">
    <property type="nucleotide sequence ID" value="NZ_JAJEQE010000001.1"/>
</dbReference>
<evidence type="ECO:0000313" key="2">
    <source>
        <dbReference type="Proteomes" id="UP001299235"/>
    </source>
</evidence>
<dbReference type="Proteomes" id="UP001299235">
    <property type="component" value="Unassembled WGS sequence"/>
</dbReference>